<evidence type="ECO:0000313" key="9">
    <source>
        <dbReference type="EMBL" id="KFP29663.1"/>
    </source>
</evidence>
<dbReference type="PANTHER" id="PTHR47522">
    <property type="entry name" value="SALVADOR FAMILY WW DOMAIN-CONTAINING PROTEIN 1"/>
    <property type="match status" value="1"/>
</dbReference>
<dbReference type="GO" id="GO:0035329">
    <property type="term" value="P:hippo signaling"/>
    <property type="evidence" value="ECO:0007669"/>
    <property type="project" value="InterPro"/>
</dbReference>
<dbReference type="GO" id="GO:0043065">
    <property type="term" value="P:positive regulation of apoptotic process"/>
    <property type="evidence" value="ECO:0007669"/>
    <property type="project" value="TreeGrafter"/>
</dbReference>
<evidence type="ECO:0000256" key="2">
    <source>
        <dbReference type="ARBA" id="ARBA00022737"/>
    </source>
</evidence>
<dbReference type="InterPro" id="IPR011524">
    <property type="entry name" value="SARAH_dom"/>
</dbReference>
<accession>A0A091K0G7</accession>
<sequence length="372" mass="43019">ISDLMPSFIRHGPTIPRRTDICPPDSTSSGYASAGEGIVSRNQSFLRTPVQRPPHEIMRRESNRLSAPSYLARSLADVPREYGSSSQSFLTEANSGLESDASPRSYYYDHFYDAQRRRQLNSRLHEDYRYYERNSDPFQRVSQSHGRHTSGIGRVAATSLGNLTNHSSEDLTLPPGWSVDWTLRGRKYYIDHNTNTTHWSHPLEREGLPPGWERVESAAFGVYYVDHIYKRAQYKHPCAPSSTLPLGADELSLSPLYSIPCYDQPPPVTYQPQQAKRSQALLVPANPYHTAEIPDWLQVYARAPVKYDHILKWELFQLADLDTYQGMLKLLFMKELERIVKLYEAYRQALLTELEHRKQRQQWYAQQHSKNF</sequence>
<proteinExistence type="predicted"/>
<reference evidence="9 10" key="1">
    <citation type="submission" date="2014-04" db="EMBL/GenBank/DDBJ databases">
        <title>Genome evolution of avian class.</title>
        <authorList>
            <person name="Zhang G."/>
            <person name="Li C."/>
        </authorList>
    </citation>
    <scope>NUCLEOTIDE SEQUENCE [LARGE SCALE GENOMIC DNA]</scope>
    <source>
        <strain evidence="9">BGI_N325</strain>
    </source>
</reference>
<evidence type="ECO:0000256" key="1">
    <source>
        <dbReference type="ARBA" id="ARBA00022553"/>
    </source>
</evidence>
<feature type="domain" description="WW" evidence="7">
    <location>
        <begin position="206"/>
        <end position="239"/>
    </location>
</feature>
<comment type="subunit">
    <text evidence="3">Homodimer. Stabilized through interaction with STK3/MST2 or STK4/MST1. Interacts (via SARAH domain) with isoform 1 of NEK2. Interacts with ESR1 only in the presence of STK3/MST2. Interacts with WTIP and AJUBA.</text>
</comment>
<dbReference type="GO" id="GO:0008285">
    <property type="term" value="P:negative regulation of cell population proliferation"/>
    <property type="evidence" value="ECO:0007669"/>
    <property type="project" value="TreeGrafter"/>
</dbReference>
<evidence type="ECO:0000259" key="8">
    <source>
        <dbReference type="PROSITE" id="PS50951"/>
    </source>
</evidence>
<dbReference type="CDD" id="cd21433">
    <property type="entry name" value="SARAH_Sav"/>
    <property type="match status" value="1"/>
</dbReference>
<dbReference type="PANTHER" id="PTHR47522:SF2">
    <property type="entry name" value="PROTEIN SALVADOR HOMOLOG 1"/>
    <property type="match status" value="1"/>
</dbReference>
<dbReference type="Proteomes" id="UP000053615">
    <property type="component" value="Unassembled WGS sequence"/>
</dbReference>
<dbReference type="PROSITE" id="PS50020">
    <property type="entry name" value="WW_DOMAIN_2"/>
    <property type="match status" value="2"/>
</dbReference>
<evidence type="ECO:0000313" key="10">
    <source>
        <dbReference type="Proteomes" id="UP000053615"/>
    </source>
</evidence>
<feature type="domain" description="WW" evidence="7">
    <location>
        <begin position="171"/>
        <end position="204"/>
    </location>
</feature>
<dbReference type="Pfam" id="PF00397">
    <property type="entry name" value="WW"/>
    <property type="match status" value="1"/>
</dbReference>
<name>A0A091K0G7_COLST</name>
<feature type="domain" description="SARAH" evidence="8">
    <location>
        <begin position="310"/>
        <end position="357"/>
    </location>
</feature>
<dbReference type="InterPro" id="IPR036020">
    <property type="entry name" value="WW_dom_sf"/>
</dbReference>
<dbReference type="AlphaFoldDB" id="A0A091K0G7"/>
<gene>
    <name evidence="9" type="ORF">N325_04329</name>
</gene>
<dbReference type="InterPro" id="IPR001202">
    <property type="entry name" value="WW_dom"/>
</dbReference>
<dbReference type="FunFam" id="2.20.70.10:FF:000035">
    <property type="entry name" value="Salvador homolog 1 (Drosophila)"/>
    <property type="match status" value="1"/>
</dbReference>
<dbReference type="PROSITE" id="PS50951">
    <property type="entry name" value="SARAH"/>
    <property type="match status" value="1"/>
</dbReference>
<keyword evidence="10" id="KW-1185">Reference proteome</keyword>
<dbReference type="GO" id="GO:0006915">
    <property type="term" value="P:apoptotic process"/>
    <property type="evidence" value="ECO:0007669"/>
    <property type="project" value="InterPro"/>
</dbReference>
<protein>
    <recommendedName>
        <fullName evidence="4">Protein salvador homolog 1</fullName>
    </recommendedName>
    <alternativeName>
        <fullName evidence="5">45 kDa WW domain protein</fullName>
    </alternativeName>
</protein>
<keyword evidence="2" id="KW-0677">Repeat</keyword>
<feature type="non-terminal residue" evidence="9">
    <location>
        <position position="372"/>
    </location>
</feature>
<keyword evidence="1" id="KW-0597">Phosphoprotein</keyword>
<feature type="non-terminal residue" evidence="9">
    <location>
        <position position="1"/>
    </location>
</feature>
<dbReference type="EMBL" id="KK536824">
    <property type="protein sequence ID" value="KFP29663.1"/>
    <property type="molecule type" value="Genomic_DNA"/>
</dbReference>
<evidence type="ECO:0000259" key="7">
    <source>
        <dbReference type="PROSITE" id="PS50020"/>
    </source>
</evidence>
<dbReference type="CDD" id="cd00201">
    <property type="entry name" value="WW"/>
    <property type="match status" value="2"/>
</dbReference>
<feature type="region of interest" description="Disordered" evidence="6">
    <location>
        <begin position="1"/>
        <end position="32"/>
    </location>
</feature>
<dbReference type="GO" id="GO:0060090">
    <property type="term" value="F:molecular adaptor activity"/>
    <property type="evidence" value="ECO:0007669"/>
    <property type="project" value="InterPro"/>
</dbReference>
<evidence type="ECO:0000256" key="4">
    <source>
        <dbReference type="ARBA" id="ARBA00069827"/>
    </source>
</evidence>
<dbReference type="InterPro" id="IPR030030">
    <property type="entry name" value="Sav"/>
</dbReference>
<evidence type="ECO:0000256" key="3">
    <source>
        <dbReference type="ARBA" id="ARBA00064673"/>
    </source>
</evidence>
<dbReference type="Gene3D" id="2.20.70.10">
    <property type="match status" value="2"/>
</dbReference>
<organism evidence="9 10">
    <name type="scientific">Colius striatus</name>
    <name type="common">Speckled mousebird</name>
    <dbReference type="NCBI Taxonomy" id="57412"/>
    <lineage>
        <taxon>Eukaryota</taxon>
        <taxon>Metazoa</taxon>
        <taxon>Chordata</taxon>
        <taxon>Craniata</taxon>
        <taxon>Vertebrata</taxon>
        <taxon>Euteleostomi</taxon>
        <taxon>Archelosauria</taxon>
        <taxon>Archosauria</taxon>
        <taxon>Dinosauria</taxon>
        <taxon>Saurischia</taxon>
        <taxon>Theropoda</taxon>
        <taxon>Coelurosauria</taxon>
        <taxon>Aves</taxon>
        <taxon>Neognathae</taxon>
        <taxon>Neoaves</taxon>
        <taxon>Telluraves</taxon>
        <taxon>Coraciimorphae</taxon>
        <taxon>Coliiformes</taxon>
        <taxon>Coliidae</taxon>
        <taxon>Colius</taxon>
    </lineage>
</organism>
<evidence type="ECO:0000256" key="5">
    <source>
        <dbReference type="ARBA" id="ARBA00080895"/>
    </source>
</evidence>
<evidence type="ECO:0000256" key="6">
    <source>
        <dbReference type="SAM" id="MobiDB-lite"/>
    </source>
</evidence>
<dbReference type="SUPFAM" id="SSF51045">
    <property type="entry name" value="WW domain"/>
    <property type="match status" value="2"/>
</dbReference>
<dbReference type="GO" id="GO:0005829">
    <property type="term" value="C:cytosol"/>
    <property type="evidence" value="ECO:0007669"/>
    <property type="project" value="TreeGrafter"/>
</dbReference>
<dbReference type="SMART" id="SM00456">
    <property type="entry name" value="WW"/>
    <property type="match status" value="2"/>
</dbReference>